<evidence type="ECO:0000313" key="5">
    <source>
        <dbReference type="EMBL" id="CAF4392809.1"/>
    </source>
</evidence>
<organism evidence="5 6">
    <name type="scientific">Adineta steineri</name>
    <dbReference type="NCBI Taxonomy" id="433720"/>
    <lineage>
        <taxon>Eukaryota</taxon>
        <taxon>Metazoa</taxon>
        <taxon>Spiralia</taxon>
        <taxon>Gnathifera</taxon>
        <taxon>Rotifera</taxon>
        <taxon>Eurotatoria</taxon>
        <taxon>Bdelloidea</taxon>
        <taxon>Adinetida</taxon>
        <taxon>Adinetidae</taxon>
        <taxon>Adineta</taxon>
    </lineage>
</organism>
<accession>A0A820NLJ4</accession>
<dbReference type="AlphaFoldDB" id="A0A820NLJ4"/>
<reference evidence="5" key="1">
    <citation type="submission" date="2021-02" db="EMBL/GenBank/DDBJ databases">
        <authorList>
            <person name="Nowell W R."/>
        </authorList>
    </citation>
    <scope>NUCLEOTIDE SEQUENCE</scope>
</reference>
<keyword evidence="3" id="KW-0648">Protein biosynthesis</keyword>
<feature type="non-terminal residue" evidence="5">
    <location>
        <position position="1"/>
    </location>
</feature>
<keyword evidence="2" id="KW-0396">Initiation factor</keyword>
<comment type="caution">
    <text evidence="5">The sequence shown here is derived from an EMBL/GenBank/DDBJ whole genome shotgun (WGS) entry which is preliminary data.</text>
</comment>
<evidence type="ECO:0000256" key="4">
    <source>
        <dbReference type="SAM" id="SignalP"/>
    </source>
</evidence>
<name>A0A820NLJ4_9BILA</name>
<evidence type="ECO:0000256" key="3">
    <source>
        <dbReference type="ARBA" id="ARBA00022917"/>
    </source>
</evidence>
<dbReference type="GO" id="GO:0003743">
    <property type="term" value="F:translation initiation factor activity"/>
    <property type="evidence" value="ECO:0007669"/>
    <property type="project" value="UniProtKB-KW"/>
</dbReference>
<keyword evidence="1" id="KW-0963">Cytoplasm</keyword>
<proteinExistence type="predicted"/>
<dbReference type="GO" id="GO:0005852">
    <property type="term" value="C:eukaryotic translation initiation factor 3 complex"/>
    <property type="evidence" value="ECO:0007669"/>
    <property type="project" value="InterPro"/>
</dbReference>
<keyword evidence="4" id="KW-0732">Signal</keyword>
<evidence type="ECO:0000256" key="2">
    <source>
        <dbReference type="ARBA" id="ARBA00022540"/>
    </source>
</evidence>
<sequence length="94" mass="10921">MFGYFSLIGLLKLHTLTSDYYMALKTIECIDLDVTKQNDVCQVFHCIVATNYHAGFCYSMMRNYEDAIRVFVDTLLYIQRSKPIMVAQTFQNDA</sequence>
<protein>
    <submittedName>
        <fullName evidence="5">Uncharacterized protein</fullName>
    </submittedName>
</protein>
<dbReference type="InterPro" id="IPR019382">
    <property type="entry name" value="eIF3l"/>
</dbReference>
<dbReference type="PANTHER" id="PTHR13242">
    <property type="entry name" value="EUKARYOTIC TRANSLATION INITIATION FACTOR 3"/>
    <property type="match status" value="1"/>
</dbReference>
<dbReference type="Proteomes" id="UP000663844">
    <property type="component" value="Unassembled WGS sequence"/>
</dbReference>
<evidence type="ECO:0000313" key="6">
    <source>
        <dbReference type="Proteomes" id="UP000663844"/>
    </source>
</evidence>
<dbReference type="EMBL" id="CAJOAZ010025392">
    <property type="protein sequence ID" value="CAF4392809.1"/>
    <property type="molecule type" value="Genomic_DNA"/>
</dbReference>
<evidence type="ECO:0000256" key="1">
    <source>
        <dbReference type="ARBA" id="ARBA00022490"/>
    </source>
</evidence>
<feature type="signal peptide" evidence="4">
    <location>
        <begin position="1"/>
        <end position="18"/>
    </location>
</feature>
<dbReference type="PANTHER" id="PTHR13242:SF0">
    <property type="entry name" value="EUKARYOTIC TRANSLATION INITIATION FACTOR 3 SUBUNIT L"/>
    <property type="match status" value="1"/>
</dbReference>
<gene>
    <name evidence="5" type="ORF">OXD698_LOCUS51005</name>
</gene>
<feature type="chain" id="PRO_5032810051" evidence="4">
    <location>
        <begin position="19"/>
        <end position="94"/>
    </location>
</feature>
<dbReference type="Pfam" id="PF10255">
    <property type="entry name" value="Paf67"/>
    <property type="match status" value="1"/>
</dbReference>